<gene>
    <name evidence="1" type="ORF">PsorP6_015881</name>
</gene>
<evidence type="ECO:0000313" key="1">
    <source>
        <dbReference type="EMBL" id="KAI9920323.1"/>
    </source>
</evidence>
<proteinExistence type="predicted"/>
<name>A0ACC0WQG5_9STRA</name>
<sequence>MKRNCPSNWNDGETSRGFRDNLRNPRLTLKRYGVLADSSFLFASCIVTPLKRGNLERAVAQGADERKVLAVKKAVVSLRQDAEWDVCRRRLYNSIDSTSTVSDKRTSARYVTCLQLRT</sequence>
<dbReference type="EMBL" id="CM047589">
    <property type="protein sequence ID" value="KAI9920323.1"/>
    <property type="molecule type" value="Genomic_DNA"/>
</dbReference>
<dbReference type="Proteomes" id="UP001163321">
    <property type="component" value="Chromosome 10"/>
</dbReference>
<reference evidence="1 2" key="1">
    <citation type="journal article" date="2022" name="bioRxiv">
        <title>The genome of the oomycete Peronosclerospora sorghi, a cosmopolitan pathogen of maize and sorghum, is inflated with dispersed pseudogenes.</title>
        <authorList>
            <person name="Fletcher K."/>
            <person name="Martin F."/>
            <person name="Isakeit T."/>
            <person name="Cavanaugh K."/>
            <person name="Magill C."/>
            <person name="Michelmore R."/>
        </authorList>
    </citation>
    <scope>NUCLEOTIDE SEQUENCE [LARGE SCALE GENOMIC DNA]</scope>
    <source>
        <strain evidence="1">P6</strain>
    </source>
</reference>
<organism evidence="1 2">
    <name type="scientific">Peronosclerospora sorghi</name>
    <dbReference type="NCBI Taxonomy" id="230839"/>
    <lineage>
        <taxon>Eukaryota</taxon>
        <taxon>Sar</taxon>
        <taxon>Stramenopiles</taxon>
        <taxon>Oomycota</taxon>
        <taxon>Peronosporomycetes</taxon>
        <taxon>Peronosporales</taxon>
        <taxon>Peronosporaceae</taxon>
        <taxon>Peronosclerospora</taxon>
    </lineage>
</organism>
<comment type="caution">
    <text evidence="1">The sequence shown here is derived from an EMBL/GenBank/DDBJ whole genome shotgun (WGS) entry which is preliminary data.</text>
</comment>
<protein>
    <submittedName>
        <fullName evidence="1">Uncharacterized protein</fullName>
    </submittedName>
</protein>
<accession>A0ACC0WQG5</accession>
<keyword evidence="2" id="KW-1185">Reference proteome</keyword>
<evidence type="ECO:0000313" key="2">
    <source>
        <dbReference type="Proteomes" id="UP001163321"/>
    </source>
</evidence>